<evidence type="ECO:0000256" key="3">
    <source>
        <dbReference type="ARBA" id="ARBA00022729"/>
    </source>
</evidence>
<reference evidence="7" key="2">
    <citation type="journal article" date="2021" name="PeerJ">
        <title>Extensive microbial diversity within the chicken gut microbiome revealed by metagenomics and culture.</title>
        <authorList>
            <person name="Gilroy R."/>
            <person name="Ravi A."/>
            <person name="Getino M."/>
            <person name="Pursley I."/>
            <person name="Horton D.L."/>
            <person name="Alikhan N.F."/>
            <person name="Baker D."/>
            <person name="Gharbi K."/>
            <person name="Hall N."/>
            <person name="Watson M."/>
            <person name="Adriaenssens E.M."/>
            <person name="Foster-Nyarko E."/>
            <person name="Jarju S."/>
            <person name="Secka A."/>
            <person name="Antonio M."/>
            <person name="Oren A."/>
            <person name="Chaudhuri R.R."/>
            <person name="La Ragione R."/>
            <person name="Hildebrand F."/>
            <person name="Pallen M.J."/>
        </authorList>
    </citation>
    <scope>NUCLEOTIDE SEQUENCE</scope>
    <source>
        <strain evidence="7">17113</strain>
    </source>
</reference>
<dbReference type="InterPro" id="IPR043504">
    <property type="entry name" value="Peptidase_S1_PA_chymotrypsin"/>
</dbReference>
<protein>
    <recommendedName>
        <fullName evidence="6">Serine protease</fullName>
        <ecNumber evidence="6">3.4.21.-</ecNumber>
    </recommendedName>
</protein>
<keyword evidence="4 6" id="KW-0378">Hydrolase</keyword>
<evidence type="ECO:0000313" key="7">
    <source>
        <dbReference type="EMBL" id="MBO8425762.1"/>
    </source>
</evidence>
<evidence type="ECO:0000256" key="1">
    <source>
        <dbReference type="ARBA" id="ARBA00008764"/>
    </source>
</evidence>
<evidence type="ECO:0000313" key="8">
    <source>
        <dbReference type="Proteomes" id="UP000823634"/>
    </source>
</evidence>
<dbReference type="InterPro" id="IPR009003">
    <property type="entry name" value="Peptidase_S1_PA"/>
</dbReference>
<dbReference type="InterPro" id="IPR028301">
    <property type="entry name" value="V8_his_AS"/>
</dbReference>
<feature type="signal peptide" evidence="6">
    <location>
        <begin position="1"/>
        <end position="19"/>
    </location>
</feature>
<dbReference type="AlphaFoldDB" id="A0A9D9DDX4"/>
<organism evidence="7 8">
    <name type="scientific">Candidatus Alloenteromonas pullistercoris</name>
    <dbReference type="NCBI Taxonomy" id="2840785"/>
    <lineage>
        <taxon>Bacteria</taxon>
        <taxon>Bacillati</taxon>
        <taxon>Bacillota</taxon>
        <taxon>Bacillota incertae sedis</taxon>
        <taxon>Candidatus Alloenteromonas</taxon>
    </lineage>
</organism>
<comment type="caution">
    <text evidence="7">The sequence shown here is derived from an EMBL/GenBank/DDBJ whole genome shotgun (WGS) entry which is preliminary data.</text>
</comment>
<accession>A0A9D9DDX4</accession>
<feature type="chain" id="PRO_5039752061" description="Serine protease" evidence="6">
    <location>
        <begin position="20"/>
        <end position="301"/>
    </location>
</feature>
<dbReference type="EMBL" id="JADINA010000002">
    <property type="protein sequence ID" value="MBO8425762.1"/>
    <property type="molecule type" value="Genomic_DNA"/>
</dbReference>
<keyword evidence="2 6" id="KW-0645">Protease</keyword>
<proteinExistence type="inferred from homology"/>
<dbReference type="PANTHER" id="PTHR15462:SF8">
    <property type="entry name" value="SERINE PROTEASE"/>
    <property type="match status" value="1"/>
</dbReference>
<dbReference type="InterPro" id="IPR050966">
    <property type="entry name" value="Glutamyl_endopeptidase"/>
</dbReference>
<evidence type="ECO:0000256" key="5">
    <source>
        <dbReference type="ARBA" id="ARBA00022825"/>
    </source>
</evidence>
<dbReference type="GO" id="GO:0008236">
    <property type="term" value="F:serine-type peptidase activity"/>
    <property type="evidence" value="ECO:0007669"/>
    <property type="project" value="UniProtKB-KW"/>
</dbReference>
<dbReference type="SUPFAM" id="SSF50494">
    <property type="entry name" value="Trypsin-like serine proteases"/>
    <property type="match status" value="1"/>
</dbReference>
<dbReference type="InterPro" id="IPR008256">
    <property type="entry name" value="Peptidase_S1B"/>
</dbReference>
<dbReference type="Proteomes" id="UP000823634">
    <property type="component" value="Unassembled WGS sequence"/>
</dbReference>
<dbReference type="EC" id="3.4.21.-" evidence="6"/>
<keyword evidence="3 6" id="KW-0732">Signal</keyword>
<dbReference type="PROSITE" id="PS00672">
    <property type="entry name" value="V8_HIS"/>
    <property type="match status" value="1"/>
</dbReference>
<evidence type="ECO:0000256" key="4">
    <source>
        <dbReference type="ARBA" id="ARBA00022801"/>
    </source>
</evidence>
<dbReference type="PANTHER" id="PTHR15462">
    <property type="entry name" value="SERINE PROTEASE"/>
    <property type="match status" value="1"/>
</dbReference>
<gene>
    <name evidence="7" type="ORF">IAC61_00390</name>
</gene>
<name>A0A9D9DDX4_9FIRM</name>
<dbReference type="Pfam" id="PF13365">
    <property type="entry name" value="Trypsin_2"/>
    <property type="match status" value="1"/>
</dbReference>
<dbReference type="GO" id="GO:0006508">
    <property type="term" value="P:proteolysis"/>
    <property type="evidence" value="ECO:0007669"/>
    <property type="project" value="UniProtKB-KW"/>
</dbReference>
<comment type="similarity">
    <text evidence="1 6">Belongs to the peptidase S1B family.</text>
</comment>
<dbReference type="Gene3D" id="2.40.10.10">
    <property type="entry name" value="Trypsin-like serine proteases"/>
    <property type="match status" value="2"/>
</dbReference>
<evidence type="ECO:0000256" key="2">
    <source>
        <dbReference type="ARBA" id="ARBA00022670"/>
    </source>
</evidence>
<reference evidence="7" key="1">
    <citation type="submission" date="2020-10" db="EMBL/GenBank/DDBJ databases">
        <authorList>
            <person name="Gilroy R."/>
        </authorList>
    </citation>
    <scope>NUCLEOTIDE SEQUENCE</scope>
    <source>
        <strain evidence="7">17113</strain>
    </source>
</reference>
<evidence type="ECO:0000256" key="6">
    <source>
        <dbReference type="RuleBase" id="RU004296"/>
    </source>
</evidence>
<sequence length="301" mass="32285">MLFASLGLALMSVFSLCFVDSTPVSNGFVGEVDDTPIAQTCDENGNVTDLYSKDFSPSSAGSTTFYSPDPSDYIDPLLIFGSDDRTVLTDEDDYKKFPYRTVCLIHTGRDNDGDGDVDVWGVGTGVLVGPKTVLTASHLIYGDSWPVSVYVYPGGHNDSNGSLVAPYGEIRSRQWTIGVYFRTKDHADDWAIISLDTAIGEEIGYMGVSSSLSNGDTVRLYGYHGDLETQLGYGPGIVSNVETFKFCHNCDAIAGSSGGPITKGTSTVVGIHSGGYSSTLDQACKVSDYIVGWIEEEIEKS</sequence>
<dbReference type="PRINTS" id="PR00839">
    <property type="entry name" value="V8PROTEASE"/>
</dbReference>
<keyword evidence="5 6" id="KW-0720">Serine protease</keyword>